<keyword evidence="3" id="KW-1185">Reference proteome</keyword>
<gene>
    <name evidence="2" type="ORF">KGD84_13310</name>
</gene>
<feature type="domain" description="FAD-dependent urate hydroxylase HpyO/Asp monooxygenase CreE-like FAD/NAD(P)-binding" evidence="1">
    <location>
        <begin position="16"/>
        <end position="199"/>
    </location>
</feature>
<dbReference type="Proteomes" id="UP000676079">
    <property type="component" value="Chromosome"/>
</dbReference>
<sequence>MSGIHAHHGGGRTEIAVVGAGPRGLALLERICANERARPSCSHLTVHVIDPHEPGPGAVWREGQSRRLLMNTVASQITAFTDHSVVIEGPIEPGPNLYEWARDTALFGGDGDHDEHILEEARSLGPDSYPTRVFYGRYLRACFARVVDAAPGHVEVRTHRSRAVAIADTYGVPGGPQGLRLQDRTRLNHLDAIVLAQGHLPVRSTAQEARTASLARIHHLTYITPVNPADADLDGIEPGAAVLLRGLGLNFFDYTALFTEERGGRYAERDGGLVYLPSGREPRLYAFSRRGVPYHARGRNQKGVAGRHRPRLLTPEAIGRLRAESGDTLNFARDLWPLVSREVEAVYYAALLRSQGRPREALEFADRYVAASPSGAALLPDEYGIRTADRWDWERVARPCAGKRFSDRAAFRSWLLDHLRRDVREAERGNVDGPLKSALDVLRDLRNEIRELVDHGGLDGHSHRDDLDGEYTPLNAYLSIGPPASRIRELIALVEAGVVEVLGPGTQVRLETGPAVFTASSPLVPGPPVRSRVLIEARLPVPDLLRTDDPLLRHLLDSDQATPYRIAASGGEPYETGGLTVTERPYRVVDGRGQAHPRRFAYGVPTESVHWVTAAGVRPESDSVTLKDADAIARAVLALPPVAHVPAVPHTATGIESTGVIV</sequence>
<dbReference type="RefSeq" id="WP_220560648.1">
    <property type="nucleotide sequence ID" value="NZ_CP074133.1"/>
</dbReference>
<reference evidence="2 3" key="1">
    <citation type="submission" date="2021-05" db="EMBL/GenBank/DDBJ databases">
        <title>Direct Submission.</title>
        <authorList>
            <person name="Li K."/>
            <person name="Gao J."/>
        </authorList>
    </citation>
    <scope>NUCLEOTIDE SEQUENCE [LARGE SCALE GENOMIC DNA]</scope>
    <source>
        <strain evidence="2 3">Mg02</strain>
    </source>
</reference>
<protein>
    <submittedName>
        <fullName evidence="2">FAD/NAD(P)-binding protein</fullName>
    </submittedName>
</protein>
<dbReference type="EMBL" id="CP074133">
    <property type="protein sequence ID" value="QUX25143.1"/>
    <property type="molecule type" value="Genomic_DNA"/>
</dbReference>
<organism evidence="2 3">
    <name type="scientific">Nocardiopsis changdeensis</name>
    <dbReference type="NCBI Taxonomy" id="2831969"/>
    <lineage>
        <taxon>Bacteria</taxon>
        <taxon>Bacillati</taxon>
        <taxon>Actinomycetota</taxon>
        <taxon>Actinomycetes</taxon>
        <taxon>Streptosporangiales</taxon>
        <taxon>Nocardiopsidaceae</taxon>
        <taxon>Nocardiopsis</taxon>
    </lineage>
</organism>
<evidence type="ECO:0000259" key="1">
    <source>
        <dbReference type="Pfam" id="PF13454"/>
    </source>
</evidence>
<proteinExistence type="predicted"/>
<dbReference type="Pfam" id="PF13454">
    <property type="entry name" value="NAD_binding_9"/>
    <property type="match status" value="1"/>
</dbReference>
<dbReference type="PANTHER" id="PTHR40254">
    <property type="entry name" value="BLR0577 PROTEIN"/>
    <property type="match status" value="1"/>
</dbReference>
<dbReference type="InterPro" id="IPR052189">
    <property type="entry name" value="L-asp_N-monooxygenase_NS-form"/>
</dbReference>
<evidence type="ECO:0000313" key="3">
    <source>
        <dbReference type="Proteomes" id="UP000676079"/>
    </source>
</evidence>
<name>A0ABX8BTG9_9ACTN</name>
<dbReference type="InterPro" id="IPR038732">
    <property type="entry name" value="HpyO/CreE_NAD-binding"/>
</dbReference>
<accession>A0ABX8BTG9</accession>
<dbReference type="PANTHER" id="PTHR40254:SF1">
    <property type="entry name" value="BLR0577 PROTEIN"/>
    <property type="match status" value="1"/>
</dbReference>
<evidence type="ECO:0000313" key="2">
    <source>
        <dbReference type="EMBL" id="QUX25143.1"/>
    </source>
</evidence>